<dbReference type="EMBL" id="NQWI01000201">
    <property type="protein sequence ID" value="PDW00136.1"/>
    <property type="molecule type" value="Genomic_DNA"/>
</dbReference>
<proteinExistence type="predicted"/>
<feature type="signal peptide" evidence="12">
    <location>
        <begin position="1"/>
        <end position="25"/>
    </location>
</feature>
<reference evidence="15" key="1">
    <citation type="submission" date="2017-08" db="EMBL/GenBank/DDBJ databases">
        <authorList>
            <person name="Grouzdev D.S."/>
            <person name="Gaisin V.A."/>
            <person name="Rysina M.S."/>
            <person name="Gorlenko V.M."/>
        </authorList>
    </citation>
    <scope>NUCLEOTIDE SEQUENCE [LARGE SCALE GENOMIC DNA]</scope>
    <source>
        <strain evidence="15">Kir15-3F</strain>
    </source>
</reference>
<evidence type="ECO:0000313" key="14">
    <source>
        <dbReference type="EMBL" id="PDW00136.1"/>
    </source>
</evidence>
<dbReference type="OrthoDB" id="1081439at2"/>
<keyword evidence="5" id="KW-1133">Transmembrane helix</keyword>
<comment type="caution">
    <text evidence="14">The sequence shown here is derived from an EMBL/GenBank/DDBJ whole genome shotgun (WGS) entry which is preliminary data.</text>
</comment>
<dbReference type="PANTHER" id="PTHR47460">
    <property type="entry name" value="SERINE/THREONINE-PROTEIN KINASE-LIKE PROTEIN ACR4"/>
    <property type="match status" value="1"/>
</dbReference>
<comment type="subcellular location">
    <subcellularLocation>
        <location evidence="1">Membrane</location>
        <topology evidence="1">Single-pass type I membrane protein</topology>
    </subcellularLocation>
</comment>
<evidence type="ECO:0000256" key="8">
    <source>
        <dbReference type="ARBA" id="ARBA00023170"/>
    </source>
</evidence>
<dbReference type="SUPFAM" id="SSF50985">
    <property type="entry name" value="RCC1/BLIP-II"/>
    <property type="match status" value="1"/>
</dbReference>
<dbReference type="InterPro" id="IPR009091">
    <property type="entry name" value="RCC1/BLIP-II"/>
</dbReference>
<dbReference type="PROSITE" id="PS50012">
    <property type="entry name" value="RCC1_3"/>
    <property type="match status" value="2"/>
</dbReference>
<comment type="catalytic activity">
    <reaction evidence="11">
        <text>L-seryl-[protein] + ATP = O-phospho-L-seryl-[protein] + ADP + H(+)</text>
        <dbReference type="Rhea" id="RHEA:17989"/>
        <dbReference type="Rhea" id="RHEA-COMP:9863"/>
        <dbReference type="Rhea" id="RHEA-COMP:11604"/>
        <dbReference type="ChEBI" id="CHEBI:15378"/>
        <dbReference type="ChEBI" id="CHEBI:29999"/>
        <dbReference type="ChEBI" id="CHEBI:30616"/>
        <dbReference type="ChEBI" id="CHEBI:83421"/>
        <dbReference type="ChEBI" id="CHEBI:456216"/>
        <dbReference type="EC" id="2.7.11.1"/>
    </reaction>
</comment>
<dbReference type="PANTHER" id="PTHR47460:SF1">
    <property type="entry name" value="SERINE_THREONINE-PROTEIN KINASE-LIKE PROTEIN ACR4"/>
    <property type="match status" value="1"/>
</dbReference>
<keyword evidence="3" id="KW-0812">Transmembrane</keyword>
<evidence type="ECO:0000256" key="10">
    <source>
        <dbReference type="ARBA" id="ARBA00047899"/>
    </source>
</evidence>
<organism evidence="14 15">
    <name type="scientific">Candidatus Viridilinea mediisalina</name>
    <dbReference type="NCBI Taxonomy" id="2024553"/>
    <lineage>
        <taxon>Bacteria</taxon>
        <taxon>Bacillati</taxon>
        <taxon>Chloroflexota</taxon>
        <taxon>Chloroflexia</taxon>
        <taxon>Chloroflexales</taxon>
        <taxon>Chloroflexineae</taxon>
        <taxon>Oscillochloridaceae</taxon>
        <taxon>Candidatus Viridilinea</taxon>
    </lineage>
</organism>
<dbReference type="InterPro" id="IPR000408">
    <property type="entry name" value="Reg_chr_condens"/>
</dbReference>
<evidence type="ECO:0000256" key="12">
    <source>
        <dbReference type="SAM" id="SignalP"/>
    </source>
</evidence>
<evidence type="ECO:0000256" key="3">
    <source>
        <dbReference type="ARBA" id="ARBA00022692"/>
    </source>
</evidence>
<dbReference type="Pfam" id="PF03793">
    <property type="entry name" value="PASTA"/>
    <property type="match status" value="1"/>
</dbReference>
<comment type="catalytic activity">
    <reaction evidence="10">
        <text>L-threonyl-[protein] + ATP = O-phospho-L-threonyl-[protein] + ADP + H(+)</text>
        <dbReference type="Rhea" id="RHEA:46608"/>
        <dbReference type="Rhea" id="RHEA-COMP:11060"/>
        <dbReference type="Rhea" id="RHEA-COMP:11605"/>
        <dbReference type="ChEBI" id="CHEBI:15378"/>
        <dbReference type="ChEBI" id="CHEBI:30013"/>
        <dbReference type="ChEBI" id="CHEBI:30616"/>
        <dbReference type="ChEBI" id="CHEBI:61977"/>
        <dbReference type="ChEBI" id="CHEBI:456216"/>
        <dbReference type="EC" id="2.7.11.1"/>
    </reaction>
</comment>
<evidence type="ECO:0000256" key="9">
    <source>
        <dbReference type="ARBA" id="ARBA00023180"/>
    </source>
</evidence>
<keyword evidence="4 12" id="KW-0732">Signal</keyword>
<accession>A0A2A6RDP3</accession>
<keyword evidence="6" id="KW-0472">Membrane</keyword>
<dbReference type="Proteomes" id="UP000220527">
    <property type="component" value="Unassembled WGS sequence"/>
</dbReference>
<keyword evidence="9" id="KW-0325">Glycoprotein</keyword>
<evidence type="ECO:0000256" key="5">
    <source>
        <dbReference type="ARBA" id="ARBA00022989"/>
    </source>
</evidence>
<feature type="chain" id="PRO_5012269859" description="non-specific serine/threonine protein kinase" evidence="12">
    <location>
        <begin position="26"/>
        <end position="571"/>
    </location>
</feature>
<dbReference type="SMART" id="SM00740">
    <property type="entry name" value="PASTA"/>
    <property type="match status" value="2"/>
</dbReference>
<dbReference type="Gene3D" id="2.130.10.30">
    <property type="entry name" value="Regulator of chromosome condensation 1/beta-lactamase-inhibitor protein II"/>
    <property type="match status" value="1"/>
</dbReference>
<dbReference type="RefSeq" id="WP_097646053.1">
    <property type="nucleotide sequence ID" value="NZ_NQWI01000201.1"/>
</dbReference>
<dbReference type="PROSITE" id="PS51178">
    <property type="entry name" value="PASTA"/>
    <property type="match status" value="1"/>
</dbReference>
<dbReference type="EC" id="2.7.11.1" evidence="2"/>
<dbReference type="GO" id="GO:0004674">
    <property type="term" value="F:protein serine/threonine kinase activity"/>
    <property type="evidence" value="ECO:0007669"/>
    <property type="project" value="UniProtKB-KW"/>
</dbReference>
<dbReference type="Pfam" id="PF13540">
    <property type="entry name" value="RCC1_2"/>
    <property type="match status" value="4"/>
</dbReference>
<dbReference type="AlphaFoldDB" id="A0A2A6RDP3"/>
<dbReference type="Gene3D" id="3.30.10.20">
    <property type="match status" value="1"/>
</dbReference>
<evidence type="ECO:0000313" key="15">
    <source>
        <dbReference type="Proteomes" id="UP000220527"/>
    </source>
</evidence>
<protein>
    <recommendedName>
        <fullName evidence="2">non-specific serine/threonine protein kinase</fullName>
        <ecNumber evidence="2">2.7.11.1</ecNumber>
    </recommendedName>
</protein>
<dbReference type="InterPro" id="IPR005543">
    <property type="entry name" value="PASTA_dom"/>
</dbReference>
<evidence type="ECO:0000256" key="2">
    <source>
        <dbReference type="ARBA" id="ARBA00012513"/>
    </source>
</evidence>
<feature type="domain" description="PASTA" evidence="13">
    <location>
        <begin position="34"/>
        <end position="101"/>
    </location>
</feature>
<dbReference type="CDD" id="cd06577">
    <property type="entry name" value="PASTA_pknB"/>
    <property type="match status" value="2"/>
</dbReference>
<evidence type="ECO:0000256" key="6">
    <source>
        <dbReference type="ARBA" id="ARBA00023136"/>
    </source>
</evidence>
<keyword evidence="8" id="KW-0675">Receptor</keyword>
<dbReference type="GO" id="GO:0016020">
    <property type="term" value="C:membrane"/>
    <property type="evidence" value="ECO:0007669"/>
    <property type="project" value="UniProtKB-SubCell"/>
</dbReference>
<sequence>MHTATSSRLCASIIALLLLFLSACGSTTTTPNAQATACEVPAVVGLEGANAERLIQGVGLTVLRSAEFNPNVPAERIISQEPPAGTRLSPCAGEVRLVVSLGQEDGDLAPIQETAGSLAQSASTTELPVVVAGWWNTCVINRAGELSCWGNISTLPHYLGPMTQVSVGFEHLCAINSVGRLGCWDRNPNSAGTRSAQATVPSDLGPVTQVSTGGYHTCAITSAGVLHCWGSNTDERSNPTGQTTVPSDLGPVSHVSAGGLHTCAITSAGALRCWGSNADEHSNPTGQAIVPSDLGSVTQVNAGLFHTCVITSTGSLRCWGHNEMGQATVPNDLGPVSQISTGGFHTCAMTSTGALHCWGNNHVGQVEGLSNVGPCEIPALVGLNVGEVNIERTLQDFSGLRPQLEAELHQNLPLGQIISQEPPAGTQLDLCLGKIRIVVNDQPLLNTFDVITSGPRTDVYGKWIVSLGSQGPQPRSPQAPEFDVMFTPDGRVEIFDLEVHGGHGDAANGSQRYPHLKGTYILEDERRLRIYAGDSIFNDPILEVEIFVSGDKMIWIIQDMELEFTRIGASQ</sequence>
<evidence type="ECO:0000256" key="11">
    <source>
        <dbReference type="ARBA" id="ARBA00048679"/>
    </source>
</evidence>
<keyword evidence="15" id="KW-1185">Reference proteome</keyword>
<gene>
    <name evidence="14" type="ORF">CJ255_21110</name>
</gene>
<keyword evidence="7" id="KW-1015">Disulfide bond</keyword>
<name>A0A2A6RDP3_9CHLR</name>
<evidence type="ECO:0000256" key="4">
    <source>
        <dbReference type="ARBA" id="ARBA00022729"/>
    </source>
</evidence>
<evidence type="ECO:0000256" key="1">
    <source>
        <dbReference type="ARBA" id="ARBA00004479"/>
    </source>
</evidence>
<evidence type="ECO:0000256" key="7">
    <source>
        <dbReference type="ARBA" id="ARBA00023157"/>
    </source>
</evidence>
<evidence type="ECO:0000259" key="13">
    <source>
        <dbReference type="PROSITE" id="PS51178"/>
    </source>
</evidence>